<sequence length="80" mass="8924">MNDRRIDLAHTVALGLIDDEDHHAIQNLIEDPVQRAEFLREVRYTKAVLAEIGSTTPVTPPPELRERLLAAIAEEDPVAS</sequence>
<evidence type="ECO:0000313" key="3">
    <source>
        <dbReference type="EMBL" id="MFF0542646.1"/>
    </source>
</evidence>
<accession>A0ABW6PJS7</accession>
<dbReference type="EMBL" id="JBIAMX010000003">
    <property type="protein sequence ID" value="MFF0542646.1"/>
    <property type="molecule type" value="Genomic_DNA"/>
</dbReference>
<proteinExistence type="predicted"/>
<keyword evidence="1" id="KW-0805">Transcription regulation</keyword>
<dbReference type="InterPro" id="IPR041916">
    <property type="entry name" value="Anti_sigma_zinc_sf"/>
</dbReference>
<gene>
    <name evidence="3" type="ORF">ACFYTF_07390</name>
</gene>
<keyword evidence="2" id="KW-0804">Transcription</keyword>
<evidence type="ECO:0008006" key="5">
    <source>
        <dbReference type="Google" id="ProtNLM"/>
    </source>
</evidence>
<name>A0ABW6PJS7_9NOCA</name>
<keyword evidence="4" id="KW-1185">Reference proteome</keyword>
<comment type="caution">
    <text evidence="3">The sequence shown here is derived from an EMBL/GenBank/DDBJ whole genome shotgun (WGS) entry which is preliminary data.</text>
</comment>
<evidence type="ECO:0000313" key="4">
    <source>
        <dbReference type="Proteomes" id="UP001601444"/>
    </source>
</evidence>
<dbReference type="Gene3D" id="1.10.10.1320">
    <property type="entry name" value="Anti-sigma factor, zinc-finger domain"/>
    <property type="match status" value="1"/>
</dbReference>
<evidence type="ECO:0000256" key="2">
    <source>
        <dbReference type="ARBA" id="ARBA00023163"/>
    </source>
</evidence>
<protein>
    <recommendedName>
        <fullName evidence="5">Anti-sigma factor</fullName>
    </recommendedName>
</protein>
<dbReference type="RefSeq" id="WP_043647858.1">
    <property type="nucleotide sequence ID" value="NZ_JBIAMX010000003.1"/>
</dbReference>
<dbReference type="Proteomes" id="UP001601444">
    <property type="component" value="Unassembled WGS sequence"/>
</dbReference>
<organism evidence="3 4">
    <name type="scientific">Nocardia thailandica</name>
    <dbReference type="NCBI Taxonomy" id="257275"/>
    <lineage>
        <taxon>Bacteria</taxon>
        <taxon>Bacillati</taxon>
        <taxon>Actinomycetota</taxon>
        <taxon>Actinomycetes</taxon>
        <taxon>Mycobacteriales</taxon>
        <taxon>Nocardiaceae</taxon>
        <taxon>Nocardia</taxon>
    </lineage>
</organism>
<evidence type="ECO:0000256" key="1">
    <source>
        <dbReference type="ARBA" id="ARBA00023015"/>
    </source>
</evidence>
<reference evidence="3 4" key="1">
    <citation type="submission" date="2024-10" db="EMBL/GenBank/DDBJ databases">
        <title>The Natural Products Discovery Center: Release of the First 8490 Sequenced Strains for Exploring Actinobacteria Biosynthetic Diversity.</title>
        <authorList>
            <person name="Kalkreuter E."/>
            <person name="Kautsar S.A."/>
            <person name="Yang D."/>
            <person name="Bader C.D."/>
            <person name="Teijaro C.N."/>
            <person name="Fluegel L."/>
            <person name="Davis C.M."/>
            <person name="Simpson J.R."/>
            <person name="Lauterbach L."/>
            <person name="Steele A.D."/>
            <person name="Gui C."/>
            <person name="Meng S."/>
            <person name="Li G."/>
            <person name="Viehrig K."/>
            <person name="Ye F."/>
            <person name="Su P."/>
            <person name="Kiefer A.F."/>
            <person name="Nichols A."/>
            <person name="Cepeda A.J."/>
            <person name="Yan W."/>
            <person name="Fan B."/>
            <person name="Jiang Y."/>
            <person name="Adhikari A."/>
            <person name="Zheng C.-J."/>
            <person name="Schuster L."/>
            <person name="Cowan T.M."/>
            <person name="Smanski M.J."/>
            <person name="Chevrette M.G."/>
            <person name="De Carvalho L.P.S."/>
            <person name="Shen B."/>
        </authorList>
    </citation>
    <scope>NUCLEOTIDE SEQUENCE [LARGE SCALE GENOMIC DNA]</scope>
    <source>
        <strain evidence="3 4">NPDC004045</strain>
    </source>
</reference>